<proteinExistence type="predicted"/>
<dbReference type="InterPro" id="IPR028994">
    <property type="entry name" value="Integrin_alpha_N"/>
</dbReference>
<name>A0A949JTR9_9FIRM</name>
<dbReference type="Proteomes" id="UP000712157">
    <property type="component" value="Unassembled WGS sequence"/>
</dbReference>
<organism evidence="3 4">
    <name type="scientific">Diplocloster agilis</name>
    <dbReference type="NCBI Taxonomy" id="2850323"/>
    <lineage>
        <taxon>Bacteria</taxon>
        <taxon>Bacillati</taxon>
        <taxon>Bacillota</taxon>
        <taxon>Clostridia</taxon>
        <taxon>Lachnospirales</taxon>
        <taxon>Lachnospiraceae</taxon>
        <taxon>Diplocloster</taxon>
    </lineage>
</organism>
<evidence type="ECO:0000256" key="2">
    <source>
        <dbReference type="SAM" id="SignalP"/>
    </source>
</evidence>
<feature type="region of interest" description="Disordered" evidence="1">
    <location>
        <begin position="27"/>
        <end position="75"/>
    </location>
</feature>
<protein>
    <submittedName>
        <fullName evidence="3">Uncharacterized protein</fullName>
    </submittedName>
</protein>
<dbReference type="PROSITE" id="PS51257">
    <property type="entry name" value="PROKAR_LIPOPROTEIN"/>
    <property type="match status" value="1"/>
</dbReference>
<evidence type="ECO:0000256" key="1">
    <source>
        <dbReference type="SAM" id="MobiDB-lite"/>
    </source>
</evidence>
<dbReference type="SUPFAM" id="SSF69318">
    <property type="entry name" value="Integrin alpha N-terminal domain"/>
    <property type="match status" value="1"/>
</dbReference>
<evidence type="ECO:0000313" key="3">
    <source>
        <dbReference type="EMBL" id="MBU9734960.1"/>
    </source>
</evidence>
<sequence>MKNSIRISAVWMLCILLAGFTAGCGGKKADAEPDKQVSGTEGQNSVSDSNDKKAPGMEEHQKDKKDETSGTLSDERLIKDQTFEVELKPLGEVTFSSYAPDTAKEPLADAEFAVLKDGKVSSILDGPFPDNIRANEIFEAVEAVSFPDYNSDGYNDIIIICSYSPASGPEAGSGYREARIYQGGAQGTFTYEKGLSDDTNSALADITVKSVLGFLGADRPLPADAQSSWQQQYVDYVQAQEPGMWEGYRLLYIDDDDIPEIAAFGSSEAIGSKIISFGDGKVHETQLSRLNFSYIERGGLLCNSDGNMDSYYDVVYQMENGELKQIAAGYYGAEDNSNVRLDQNGDPIYQYKWEGKLMSQEDYEKALNAVYDTSRVKKESLVKEFYSAEEIIEEISKID</sequence>
<keyword evidence="2" id="KW-0732">Signal</keyword>
<reference evidence="3" key="1">
    <citation type="submission" date="2021-06" db="EMBL/GenBank/DDBJ databases">
        <title>Description of novel taxa of the family Lachnospiraceae.</title>
        <authorList>
            <person name="Chaplin A.V."/>
            <person name="Sokolova S.R."/>
            <person name="Pikina A.P."/>
            <person name="Korzhanova M."/>
            <person name="Belova V."/>
            <person name="Korostin D."/>
            <person name="Efimov B.A."/>
        </authorList>
    </citation>
    <scope>NUCLEOTIDE SEQUENCE</scope>
    <source>
        <strain evidence="3">ASD5720</strain>
    </source>
</reference>
<dbReference type="EMBL" id="JAHQCW010000001">
    <property type="protein sequence ID" value="MBU9734960.1"/>
    <property type="molecule type" value="Genomic_DNA"/>
</dbReference>
<feature type="signal peptide" evidence="2">
    <location>
        <begin position="1"/>
        <end position="24"/>
    </location>
</feature>
<dbReference type="AlphaFoldDB" id="A0A949JTR9"/>
<feature type="compositionally biased region" description="Basic and acidic residues" evidence="1">
    <location>
        <begin position="49"/>
        <end position="75"/>
    </location>
</feature>
<feature type="chain" id="PRO_5038810938" evidence="2">
    <location>
        <begin position="25"/>
        <end position="399"/>
    </location>
</feature>
<evidence type="ECO:0000313" key="4">
    <source>
        <dbReference type="Proteomes" id="UP000712157"/>
    </source>
</evidence>
<accession>A0A949JTR9</accession>
<gene>
    <name evidence="3" type="ORF">KTH89_00330</name>
</gene>
<feature type="compositionally biased region" description="Polar residues" evidence="1">
    <location>
        <begin position="37"/>
        <end position="48"/>
    </location>
</feature>
<comment type="caution">
    <text evidence="3">The sequence shown here is derived from an EMBL/GenBank/DDBJ whole genome shotgun (WGS) entry which is preliminary data.</text>
</comment>
<keyword evidence="4" id="KW-1185">Reference proteome</keyword>